<protein>
    <submittedName>
        <fullName evidence="1">Uncharacterized protein</fullName>
    </submittedName>
</protein>
<keyword evidence="2" id="KW-1185">Reference proteome</keyword>
<dbReference type="HOGENOM" id="CLU_1156219_0_0_1"/>
<organism evidence="1 2">
    <name type="scientific">Botryobasidium botryosum (strain FD-172 SS1)</name>
    <dbReference type="NCBI Taxonomy" id="930990"/>
    <lineage>
        <taxon>Eukaryota</taxon>
        <taxon>Fungi</taxon>
        <taxon>Dikarya</taxon>
        <taxon>Basidiomycota</taxon>
        <taxon>Agaricomycotina</taxon>
        <taxon>Agaricomycetes</taxon>
        <taxon>Cantharellales</taxon>
        <taxon>Botryobasidiaceae</taxon>
        <taxon>Botryobasidium</taxon>
    </lineage>
</organism>
<dbReference type="AlphaFoldDB" id="A0A067M1F4"/>
<dbReference type="Proteomes" id="UP000027195">
    <property type="component" value="Unassembled WGS sequence"/>
</dbReference>
<dbReference type="OrthoDB" id="2751409at2759"/>
<reference evidence="2" key="1">
    <citation type="journal article" date="2014" name="Proc. Natl. Acad. Sci. U.S.A.">
        <title>Extensive sampling of basidiomycete genomes demonstrates inadequacy of the white-rot/brown-rot paradigm for wood decay fungi.</title>
        <authorList>
            <person name="Riley R."/>
            <person name="Salamov A.A."/>
            <person name="Brown D.W."/>
            <person name="Nagy L.G."/>
            <person name="Floudas D."/>
            <person name="Held B.W."/>
            <person name="Levasseur A."/>
            <person name="Lombard V."/>
            <person name="Morin E."/>
            <person name="Otillar R."/>
            <person name="Lindquist E.A."/>
            <person name="Sun H."/>
            <person name="LaButti K.M."/>
            <person name="Schmutz J."/>
            <person name="Jabbour D."/>
            <person name="Luo H."/>
            <person name="Baker S.E."/>
            <person name="Pisabarro A.G."/>
            <person name="Walton J.D."/>
            <person name="Blanchette R.A."/>
            <person name="Henrissat B."/>
            <person name="Martin F."/>
            <person name="Cullen D."/>
            <person name="Hibbett D.S."/>
            <person name="Grigoriev I.V."/>
        </authorList>
    </citation>
    <scope>NUCLEOTIDE SEQUENCE [LARGE SCALE GENOMIC DNA]</scope>
    <source>
        <strain evidence="2">FD-172 SS1</strain>
    </source>
</reference>
<name>A0A067M1F4_BOTB1</name>
<sequence>MHKYVRMAGFFGLSEPPPIPQSLRNPRGFRPFHFAPDDRIICFYLDFWHVANGDHILHPHALMFTHSSTLSNYAKYLSVVPDGQSRRIPWEAWGPSNARWMEGNFDSSYYSYVHGSRFAYKLPSSYDDTGETQIIRMFDFNPYAVRHSAKVVPAENGEEGTDADGLRAYEEDMTSGITHRDVTSPSVVSAGSFFVDDVHSSLPYREVARAVQYAEDFSILIDEANIILLTEDHTMRVHTM</sequence>
<evidence type="ECO:0000313" key="2">
    <source>
        <dbReference type="Proteomes" id="UP000027195"/>
    </source>
</evidence>
<dbReference type="InParanoid" id="A0A067M1F4"/>
<evidence type="ECO:0000313" key="1">
    <source>
        <dbReference type="EMBL" id="KDQ09364.1"/>
    </source>
</evidence>
<accession>A0A067M1F4</accession>
<proteinExistence type="predicted"/>
<gene>
    <name evidence="1" type="ORF">BOTBODRAFT_529555</name>
</gene>
<dbReference type="EMBL" id="KL198079">
    <property type="protein sequence ID" value="KDQ09364.1"/>
    <property type="molecule type" value="Genomic_DNA"/>
</dbReference>